<evidence type="ECO:0000313" key="7">
    <source>
        <dbReference type="EMBL" id="ODN04512.1"/>
    </source>
</evidence>
<dbReference type="EMBL" id="LJIJ01000042">
    <property type="protein sequence ID" value="ODN04512.1"/>
    <property type="molecule type" value="Genomic_DNA"/>
</dbReference>
<dbReference type="PANTHER" id="PTHR43817:SF1">
    <property type="entry name" value="HYDROLASE, FAMILY 43, PUTATIVE (AFU_ORTHOLOGUE AFUA_3G01660)-RELATED"/>
    <property type="match status" value="1"/>
</dbReference>
<dbReference type="STRING" id="48709.A0A1D2NH20"/>
<dbReference type="AlphaFoldDB" id="A0A1D2NH20"/>
<evidence type="ECO:0000256" key="6">
    <source>
        <dbReference type="PIRSR" id="PIRSR606710-2"/>
    </source>
</evidence>
<dbReference type="InterPro" id="IPR023296">
    <property type="entry name" value="Glyco_hydro_beta-prop_sf"/>
</dbReference>
<sequence length="921" mass="104688">MRVALGFLKMNRFLVSIGMLCMLIGISNCQLSFTNPILDRNSADPAVFRVGDSYYLTLSENRETELTIFKSPILTNFRNAEPKVAYRTPDGYSDLWASEMHEVDGQLYIYFTMRTTDRDHRMYVIKADDPANPMGNWGNPTRLLPDWDFWAIDGTVMKHGNRNYFLWSSTRTGPLSIWIAPLDTPTQVGSPAVLLRQPSQDWECQGGCVNEGPYFIYNRDVSYMIFSASSTWDPGYCLTQMSIPFNRDPMVPENWDSLNGPVFTRNDEEGVYTTGHAAFTVSPDGTETWMVYHGTTSTTQIDGYRIARVEKIDWNEDGSPRFPRAHGYNNPQPVPSGQTSLTFTNPILDRNSADPCILRLGDFYYLTLSENTETELTIFKSPILTNFRNAESSVAYRTPDGYSDLWASEMHEVDGELYIYFTMRTVEKDHRMYVIKADNASDPMGNWSEAVRLLPDWDFGSIDGTVMKHGGQNYFVWASTRVQFLSIYLAPLVNATLVARPIVLLRQPKEDWECQGGCTNEGPFFIYNRNVSYMIFSASSTWDPGYCLTQMSIPYDKDPMIPQNWDSLNGPVFSRNDNEDVYTTGHAAFTVSPDLTETWMVYHGTVNTTHINGFRTARIEKIEWNEDGSPKFPVAHGYNNPQPVPKIGSSLTSPISSQNHIFTMFRSAFIVLVSTLAIVRSQTFRNPIFDRNSADPCAFRLADHYYLSLSENRETELTIFKSPILTSFRDVEKKIAYTTPEGYSDLWASEMHEVDGELYLYFTMGSVHFDLHRMFVIKADNASDPMGNWSDAIRLLPDWDYDAIDGTVMKHDGKNYFVWASGRTGHLSIYIAPFVNATLVGRPIVLLREPKEDWECEGGCTNEDGTETWMVYHGTVNTTHINGFRTARIEKIEWNEDGSPKFPLAHGYNTDQPVPSGQTSV</sequence>
<accession>A0A1D2NH20</accession>
<dbReference type="PANTHER" id="PTHR43817">
    <property type="entry name" value="GLYCOSYL HYDROLASE"/>
    <property type="match status" value="1"/>
</dbReference>
<dbReference type="GO" id="GO:0004553">
    <property type="term" value="F:hydrolase activity, hydrolyzing O-glycosyl compounds"/>
    <property type="evidence" value="ECO:0007669"/>
    <property type="project" value="InterPro"/>
</dbReference>
<comment type="caution">
    <text evidence="7">The sequence shown here is derived from an EMBL/GenBank/DDBJ whole genome shotgun (WGS) entry which is preliminary data.</text>
</comment>
<keyword evidence="3" id="KW-0378">Hydrolase</keyword>
<dbReference type="GO" id="GO:0005975">
    <property type="term" value="P:carbohydrate metabolic process"/>
    <property type="evidence" value="ECO:0007669"/>
    <property type="project" value="InterPro"/>
</dbReference>
<organism evidence="7 8">
    <name type="scientific">Orchesella cincta</name>
    <name type="common">Springtail</name>
    <name type="synonym">Podura cincta</name>
    <dbReference type="NCBI Taxonomy" id="48709"/>
    <lineage>
        <taxon>Eukaryota</taxon>
        <taxon>Metazoa</taxon>
        <taxon>Ecdysozoa</taxon>
        <taxon>Arthropoda</taxon>
        <taxon>Hexapoda</taxon>
        <taxon>Collembola</taxon>
        <taxon>Entomobryomorpha</taxon>
        <taxon>Entomobryoidea</taxon>
        <taxon>Orchesellidae</taxon>
        <taxon>Orchesellinae</taxon>
        <taxon>Orchesella</taxon>
    </lineage>
</organism>
<feature type="site" description="Important for catalytic activity, responsible for pKa modulation of the active site Glu and correct orientation of both the proton donor and substrate" evidence="6">
    <location>
        <position position="463"/>
    </location>
</feature>
<feature type="active site" description="Proton donor" evidence="5">
    <location>
        <position position="521"/>
    </location>
</feature>
<dbReference type="OrthoDB" id="272289at2759"/>
<dbReference type="InterPro" id="IPR006710">
    <property type="entry name" value="Glyco_hydro_43"/>
</dbReference>
<dbReference type="Proteomes" id="UP000094527">
    <property type="component" value="Unassembled WGS sequence"/>
</dbReference>
<dbReference type="SUPFAM" id="SSF75005">
    <property type="entry name" value="Arabinanase/levansucrase/invertase"/>
    <property type="match status" value="3"/>
</dbReference>
<proteinExistence type="inferred from homology"/>
<evidence type="ECO:0000256" key="4">
    <source>
        <dbReference type="ARBA" id="ARBA00023295"/>
    </source>
</evidence>
<evidence type="ECO:0000256" key="1">
    <source>
        <dbReference type="ARBA" id="ARBA00009865"/>
    </source>
</evidence>
<protein>
    <submittedName>
        <fullName evidence="7">Extracellular exo-alpha-(1-&gt;5)-L-arabinofuranosidase</fullName>
    </submittedName>
</protein>
<comment type="similarity">
    <text evidence="1">Belongs to the glycosyl hydrolase 43 family.</text>
</comment>
<keyword evidence="2" id="KW-0732">Signal</keyword>
<keyword evidence="4" id="KW-0326">Glycosidase</keyword>
<reference evidence="7 8" key="1">
    <citation type="journal article" date="2016" name="Genome Biol. Evol.">
        <title>Gene Family Evolution Reflects Adaptation to Soil Environmental Stressors in the Genome of the Collembolan Orchesella cincta.</title>
        <authorList>
            <person name="Faddeeva-Vakhrusheva A."/>
            <person name="Derks M.F."/>
            <person name="Anvar S.Y."/>
            <person name="Agamennone V."/>
            <person name="Suring W."/>
            <person name="Smit S."/>
            <person name="van Straalen N.M."/>
            <person name="Roelofs D."/>
        </authorList>
    </citation>
    <scope>NUCLEOTIDE SEQUENCE [LARGE SCALE GENOMIC DNA]</scope>
    <source>
        <tissue evidence="7">Mixed pool</tissue>
    </source>
</reference>
<dbReference type="Gene3D" id="2.115.10.20">
    <property type="entry name" value="Glycosyl hydrolase domain, family 43"/>
    <property type="match status" value="4"/>
</dbReference>
<evidence type="ECO:0000256" key="2">
    <source>
        <dbReference type="ARBA" id="ARBA00022729"/>
    </source>
</evidence>
<evidence type="ECO:0000256" key="5">
    <source>
        <dbReference type="PIRSR" id="PIRSR606710-1"/>
    </source>
</evidence>
<gene>
    <name evidence="7" type="ORF">Ocin01_02215</name>
</gene>
<feature type="active site" description="Proton acceptor" evidence="5">
    <location>
        <position position="354"/>
    </location>
</feature>
<evidence type="ECO:0000313" key="8">
    <source>
        <dbReference type="Proteomes" id="UP000094527"/>
    </source>
</evidence>
<dbReference type="Pfam" id="PF04616">
    <property type="entry name" value="Glyco_hydro_43"/>
    <property type="match status" value="3"/>
</dbReference>
<name>A0A1D2NH20_ORCCI</name>
<keyword evidence="8" id="KW-1185">Reference proteome</keyword>
<dbReference type="CDD" id="cd18820">
    <property type="entry name" value="GH43_LbAraf43-like"/>
    <property type="match status" value="2"/>
</dbReference>
<evidence type="ECO:0000256" key="3">
    <source>
        <dbReference type="ARBA" id="ARBA00022801"/>
    </source>
</evidence>